<dbReference type="EMBL" id="JAAQHG020000099">
    <property type="protein sequence ID" value="KAL1581917.1"/>
    <property type="molecule type" value="Genomic_DNA"/>
</dbReference>
<evidence type="ECO:0000313" key="1">
    <source>
        <dbReference type="EMBL" id="KAL1581917.1"/>
    </source>
</evidence>
<reference evidence="1 2" key="1">
    <citation type="journal article" date="2020" name="Microbiol. Resour. Announc.">
        <title>Draft Genome Sequence of a Cladosporium Species Isolated from the Mesophotic Ascidian Didemnum maculosum.</title>
        <authorList>
            <person name="Gioti A."/>
            <person name="Siaperas R."/>
            <person name="Nikolaivits E."/>
            <person name="Le Goff G."/>
            <person name="Ouazzani J."/>
            <person name="Kotoulas G."/>
            <person name="Topakas E."/>
        </authorList>
    </citation>
    <scope>NUCLEOTIDE SEQUENCE [LARGE SCALE GENOMIC DNA]</scope>
    <source>
        <strain evidence="1 2">TM138-S3</strain>
    </source>
</reference>
<name>A0AB34KDT1_9PEZI</name>
<organism evidence="1 2">
    <name type="scientific">Cladosporium halotolerans</name>
    <dbReference type="NCBI Taxonomy" id="1052096"/>
    <lineage>
        <taxon>Eukaryota</taxon>
        <taxon>Fungi</taxon>
        <taxon>Dikarya</taxon>
        <taxon>Ascomycota</taxon>
        <taxon>Pezizomycotina</taxon>
        <taxon>Dothideomycetes</taxon>
        <taxon>Dothideomycetidae</taxon>
        <taxon>Cladosporiales</taxon>
        <taxon>Cladosporiaceae</taxon>
        <taxon>Cladosporium</taxon>
    </lineage>
</organism>
<comment type="caution">
    <text evidence="1">The sequence shown here is derived from an EMBL/GenBank/DDBJ whole genome shotgun (WGS) entry which is preliminary data.</text>
</comment>
<protein>
    <submittedName>
        <fullName evidence="1">Uncharacterized protein</fullName>
    </submittedName>
</protein>
<keyword evidence="2" id="KW-1185">Reference proteome</keyword>
<gene>
    <name evidence="1" type="ORF">WHR41_09331</name>
</gene>
<proteinExistence type="predicted"/>
<feature type="non-terminal residue" evidence="1">
    <location>
        <position position="1"/>
    </location>
</feature>
<evidence type="ECO:0000313" key="2">
    <source>
        <dbReference type="Proteomes" id="UP000803884"/>
    </source>
</evidence>
<dbReference type="Proteomes" id="UP000803884">
    <property type="component" value="Unassembled WGS sequence"/>
</dbReference>
<accession>A0AB34KDT1</accession>
<dbReference type="AlphaFoldDB" id="A0AB34KDT1"/>
<sequence length="27" mass="3245">RRGVLPYERSFREACFSTEHLHPRGQD</sequence>